<comment type="caution">
    <text evidence="3">The sequence shown here is derived from an EMBL/GenBank/DDBJ whole genome shotgun (WGS) entry which is preliminary data.</text>
</comment>
<reference evidence="3" key="2">
    <citation type="journal article" date="2022" name="Microbiol. Resour. Announc.">
        <title>Whole-Genome Sequence of Entomortierella parvispora E1425, a Mucoromycotan Fungus Associated with Burkholderiaceae-Related Endosymbiotic Bacteria.</title>
        <authorList>
            <person name="Herlambang A."/>
            <person name="Guo Y."/>
            <person name="Takashima Y."/>
            <person name="Narisawa K."/>
            <person name="Ohta H."/>
            <person name="Nishizawa T."/>
        </authorList>
    </citation>
    <scope>NUCLEOTIDE SEQUENCE</scope>
    <source>
        <strain evidence="3">E1425</strain>
    </source>
</reference>
<feature type="compositionally biased region" description="Polar residues" evidence="1">
    <location>
        <begin position="262"/>
        <end position="271"/>
    </location>
</feature>
<feature type="compositionally biased region" description="Polar residues" evidence="1">
    <location>
        <begin position="297"/>
        <end position="311"/>
    </location>
</feature>
<accession>A0A9P3H506</accession>
<dbReference type="Proteomes" id="UP000827284">
    <property type="component" value="Unassembled WGS sequence"/>
</dbReference>
<keyword evidence="4" id="KW-1185">Reference proteome</keyword>
<dbReference type="EMBL" id="BQFW01000003">
    <property type="protein sequence ID" value="GJJ69868.1"/>
    <property type="molecule type" value="Genomic_DNA"/>
</dbReference>
<reference evidence="3" key="1">
    <citation type="submission" date="2021-11" db="EMBL/GenBank/DDBJ databases">
        <authorList>
            <person name="Herlambang A."/>
            <person name="Guo Y."/>
            <person name="Takashima Y."/>
            <person name="Nishizawa T."/>
        </authorList>
    </citation>
    <scope>NUCLEOTIDE SEQUENCE</scope>
    <source>
        <strain evidence="3">E1425</strain>
    </source>
</reference>
<feature type="compositionally biased region" description="Polar residues" evidence="1">
    <location>
        <begin position="244"/>
        <end position="255"/>
    </location>
</feature>
<sequence>MRSNSTSILVLILCLTSAVKAVEEQENQQGRASQQDADQPPPQQSFQLSPLDLTSDQLSMAREGIRAILSQVPAQTVEPLFETMDGYCKAFDAVCSLACEERGDGGDIDGSEKSGSRRKGGCMDKSAMSVSLAQATCVCAGYDLTDRVNFAVIGGVVSSKSKPTSDFTAEGFLDGLTFIPGVPIFLNIVHGVQSVCHFLDTWVDSPSQSTPPSSESGATTSGSGGGILGSISSFLGGLFGGKTAPSTPTDKNTATPEAKPEVTSSGSSTATKPVATTKPVEEKGGFLSWLPHLWAETDSQGQLDDNSSQNEEGAARIISRDGRIARITRVQQRHQKTLK</sequence>
<feature type="region of interest" description="Disordered" evidence="1">
    <location>
        <begin position="297"/>
        <end position="318"/>
    </location>
</feature>
<keyword evidence="2" id="KW-0732">Signal</keyword>
<feature type="chain" id="PRO_5040211703" evidence="2">
    <location>
        <begin position="22"/>
        <end position="339"/>
    </location>
</feature>
<gene>
    <name evidence="3" type="ORF">EMPS_02217</name>
</gene>
<feature type="region of interest" description="Disordered" evidence="1">
    <location>
        <begin position="25"/>
        <end position="47"/>
    </location>
</feature>
<evidence type="ECO:0000313" key="4">
    <source>
        <dbReference type="Proteomes" id="UP000827284"/>
    </source>
</evidence>
<dbReference type="OrthoDB" id="2449580at2759"/>
<evidence type="ECO:0000256" key="1">
    <source>
        <dbReference type="SAM" id="MobiDB-lite"/>
    </source>
</evidence>
<dbReference type="AlphaFoldDB" id="A0A9P3H506"/>
<protein>
    <submittedName>
        <fullName evidence="3">Uncharacterized protein</fullName>
    </submittedName>
</protein>
<feature type="compositionally biased region" description="Low complexity" evidence="1">
    <location>
        <begin position="32"/>
        <end position="47"/>
    </location>
</feature>
<feature type="signal peptide" evidence="2">
    <location>
        <begin position="1"/>
        <end position="21"/>
    </location>
</feature>
<evidence type="ECO:0000256" key="2">
    <source>
        <dbReference type="SAM" id="SignalP"/>
    </source>
</evidence>
<name>A0A9P3H506_9FUNG</name>
<evidence type="ECO:0000313" key="3">
    <source>
        <dbReference type="EMBL" id="GJJ69868.1"/>
    </source>
</evidence>
<organism evidence="3 4">
    <name type="scientific">Entomortierella parvispora</name>
    <dbReference type="NCBI Taxonomy" id="205924"/>
    <lineage>
        <taxon>Eukaryota</taxon>
        <taxon>Fungi</taxon>
        <taxon>Fungi incertae sedis</taxon>
        <taxon>Mucoromycota</taxon>
        <taxon>Mortierellomycotina</taxon>
        <taxon>Mortierellomycetes</taxon>
        <taxon>Mortierellales</taxon>
        <taxon>Mortierellaceae</taxon>
        <taxon>Entomortierella</taxon>
    </lineage>
</organism>
<proteinExistence type="predicted"/>
<feature type="region of interest" description="Disordered" evidence="1">
    <location>
        <begin position="242"/>
        <end position="282"/>
    </location>
</feature>